<protein>
    <recommendedName>
        <fullName evidence="5">DUF4832 domain-containing protein</fullName>
    </recommendedName>
</protein>
<proteinExistence type="predicted"/>
<feature type="domain" description="DUF4874" evidence="2">
    <location>
        <begin position="1"/>
        <end position="66"/>
    </location>
</feature>
<reference evidence="3 4" key="1">
    <citation type="journal article" date="2008" name="Proc. Natl. Acad. Sci. U.S.A.">
        <title>Niche adaptation and genome expansion in the chlorophyll d-producing cyanobacterium Acaryochloris marina.</title>
        <authorList>
            <person name="Swingley W.D."/>
            <person name="Chen M."/>
            <person name="Cheung P.C."/>
            <person name="Conrad A.L."/>
            <person name="Dejesa L.C."/>
            <person name="Hao J."/>
            <person name="Honchak B.M."/>
            <person name="Karbach L.E."/>
            <person name="Kurdoglu A."/>
            <person name="Lahiri S."/>
            <person name="Mastrian S.D."/>
            <person name="Miyashita H."/>
            <person name="Page L."/>
            <person name="Ramakrishna P."/>
            <person name="Satoh S."/>
            <person name="Sattley W.M."/>
            <person name="Shimada Y."/>
            <person name="Taylor H.L."/>
            <person name="Tomo T."/>
            <person name="Tsuchiya T."/>
            <person name="Wang Z.T."/>
            <person name="Raymond J."/>
            <person name="Mimuro M."/>
            <person name="Blankenship R.E."/>
            <person name="Touchman J.W."/>
        </authorList>
    </citation>
    <scope>NUCLEOTIDE SEQUENCE [LARGE SCALE GENOMIC DNA]</scope>
    <source>
        <strain evidence="4">MBIC 11017</strain>
    </source>
</reference>
<accession>B0C3G8</accession>
<evidence type="ECO:0000313" key="3">
    <source>
        <dbReference type="EMBL" id="ABW29802.1"/>
    </source>
</evidence>
<dbReference type="STRING" id="329726.AM1_4831"/>
<dbReference type="EMBL" id="CP000828">
    <property type="protein sequence ID" value="ABW29802.1"/>
    <property type="molecule type" value="Genomic_DNA"/>
</dbReference>
<dbReference type="Pfam" id="PF16173">
    <property type="entry name" value="DUF4874"/>
    <property type="match status" value="1"/>
</dbReference>
<dbReference type="eggNOG" id="COG1874">
    <property type="taxonomic scope" value="Bacteria"/>
</dbReference>
<dbReference type="Pfam" id="PF16116">
    <property type="entry name" value="DUF4832"/>
    <property type="match status" value="1"/>
</dbReference>
<name>B0C3G8_ACAM1</name>
<dbReference type="InterPro" id="IPR032267">
    <property type="entry name" value="DUF4832"/>
</dbReference>
<keyword evidence="4" id="KW-1185">Reference proteome</keyword>
<evidence type="ECO:0008006" key="5">
    <source>
        <dbReference type="Google" id="ProtNLM"/>
    </source>
</evidence>
<dbReference type="Proteomes" id="UP000000268">
    <property type="component" value="Chromosome"/>
</dbReference>
<dbReference type="AlphaFoldDB" id="B0C3G8"/>
<evidence type="ECO:0000313" key="4">
    <source>
        <dbReference type="Proteomes" id="UP000000268"/>
    </source>
</evidence>
<evidence type="ECO:0000259" key="2">
    <source>
        <dbReference type="Pfam" id="PF16173"/>
    </source>
</evidence>
<dbReference type="HOGENOM" id="CLU_023401_0_0_3"/>
<evidence type="ECO:0000259" key="1">
    <source>
        <dbReference type="Pfam" id="PF16116"/>
    </source>
</evidence>
<gene>
    <name evidence="3" type="ordered locus">AM1_4831</name>
</gene>
<dbReference type="KEGG" id="amr:AM1_4831"/>
<sequence length="323" mass="36970">MDQLEPILKNNYDAIAYLEAGFIGYWGEWNRSTNGLRTNPQARRKILQKLLSVLPPQRMVALRYSYYKGDIFNQQRPLSESEAFNRSGRARTGAHNDCFLAGIDDWGTYSHTDPKIINQQKAFLNSDNRYLVQGGEVCNPSPYDDCPNAQKELAYMRWSTLNGFPSDGKSILADWVTQGCMANIKRRLGYRFRLLNAEMSNKIAAGEPFALNLSVINEGWATAYNPRKLEIILRHKSTRRNYTLLTEENPQFWMPGQKTTINIIAKTPSTLPSGTYEVFLNLPDPSKELSHRPEYSIRLANKGTWEEDDGFNSLQMNLIIRSK</sequence>
<feature type="domain" description="DUF4832" evidence="1">
    <location>
        <begin position="91"/>
        <end position="301"/>
    </location>
</feature>
<organism evidence="3 4">
    <name type="scientific">Acaryochloris marina (strain MBIC 11017)</name>
    <dbReference type="NCBI Taxonomy" id="329726"/>
    <lineage>
        <taxon>Bacteria</taxon>
        <taxon>Bacillati</taxon>
        <taxon>Cyanobacteriota</taxon>
        <taxon>Cyanophyceae</taxon>
        <taxon>Acaryochloridales</taxon>
        <taxon>Acaryochloridaceae</taxon>
        <taxon>Acaryochloris</taxon>
    </lineage>
</organism>
<dbReference type="InterPro" id="IPR032379">
    <property type="entry name" value="DUF4874"/>
</dbReference>